<protein>
    <submittedName>
        <fullName evidence="4">Uncharacterized protein</fullName>
    </submittedName>
</protein>
<keyword evidence="1" id="KW-1133">Transmembrane helix</keyword>
<keyword evidence="1" id="KW-0472">Membrane</keyword>
<sequence length="46" mass="4935">MSLSSSGTRFYIMGVVATCFAVNNLVVLHRLGPKPKVLDDGLKSVL</sequence>
<evidence type="ECO:0000256" key="1">
    <source>
        <dbReference type="SAM" id="Phobius"/>
    </source>
</evidence>
<dbReference type="KEGG" id="bfk:QN062_04535"/>
<evidence type="ECO:0000313" key="2">
    <source>
        <dbReference type="EMBL" id="XDS46925.1"/>
    </source>
</evidence>
<organism evidence="4">
    <name type="scientific">Bifidobacterium fermentum</name>
    <dbReference type="NCBI Taxonomy" id="3059035"/>
    <lineage>
        <taxon>Bacteria</taxon>
        <taxon>Bacillati</taxon>
        <taxon>Actinomycetota</taxon>
        <taxon>Actinomycetes</taxon>
        <taxon>Bifidobacteriales</taxon>
        <taxon>Bifidobacteriaceae</taxon>
        <taxon>Bifidobacterium</taxon>
    </lineage>
</organism>
<dbReference type="RefSeq" id="WP_369342400.1">
    <property type="nucleotide sequence ID" value="NZ_CP129675.1"/>
</dbReference>
<dbReference type="EMBL" id="CP129683">
    <property type="protein sequence ID" value="XDS51437.1"/>
    <property type="molecule type" value="Genomic_DNA"/>
</dbReference>
<name>A0AB39URB1_9BIFI</name>
<dbReference type="EMBL" id="CP129675">
    <property type="protein sequence ID" value="XDS46925.1"/>
    <property type="molecule type" value="Genomic_DNA"/>
</dbReference>
<dbReference type="AlphaFoldDB" id="A0AB39URB1"/>
<keyword evidence="1" id="KW-0812">Transmembrane</keyword>
<proteinExistence type="predicted"/>
<reference evidence="4" key="1">
    <citation type="submission" date="2023-07" db="EMBL/GenBank/DDBJ databases">
        <title>Bifidobacterium aquikefiriaerophilum sp. nov. and Bifidobacterium eccum sp. nov., isolated from water kefir.</title>
        <authorList>
            <person name="Breselge S."/>
            <person name="Bellassi P."/>
            <person name="Barcenilla C."/>
            <person name="Alvarez-Ordonez A."/>
            <person name="Morelli L."/>
            <person name="Cotter P.D."/>
        </authorList>
    </citation>
    <scope>NUCLEOTIDE SEQUENCE</scope>
    <source>
        <strain evidence="4">WK012_4_13</strain>
        <strain evidence="3">WK013_4_14</strain>
        <strain evidence="2">WK048_4_13</strain>
    </source>
</reference>
<dbReference type="EMBL" id="CP129682">
    <property type="protein sequence ID" value="XDS48369.1"/>
    <property type="molecule type" value="Genomic_DNA"/>
</dbReference>
<evidence type="ECO:0000313" key="4">
    <source>
        <dbReference type="EMBL" id="XDS51437.1"/>
    </source>
</evidence>
<accession>A0AB39URB1</accession>
<evidence type="ECO:0000313" key="3">
    <source>
        <dbReference type="EMBL" id="XDS48369.1"/>
    </source>
</evidence>
<feature type="transmembrane region" description="Helical" evidence="1">
    <location>
        <begin position="6"/>
        <end position="28"/>
    </location>
</feature>
<gene>
    <name evidence="4" type="ORF">QN062_04535</name>
    <name evidence="3" type="ORF">QN216_08550</name>
    <name evidence="2" type="ORF">QN217_01915</name>
</gene>